<evidence type="ECO:0000256" key="8">
    <source>
        <dbReference type="ARBA" id="ARBA00023288"/>
    </source>
</evidence>
<evidence type="ECO:0000313" key="13">
    <source>
        <dbReference type="Proteomes" id="UP001367508"/>
    </source>
</evidence>
<gene>
    <name evidence="12" type="ORF">VNO77_33184</name>
</gene>
<evidence type="ECO:0000256" key="9">
    <source>
        <dbReference type="SAM" id="Phobius"/>
    </source>
</evidence>
<evidence type="ECO:0000313" key="12">
    <source>
        <dbReference type="EMBL" id="KAK7314657.1"/>
    </source>
</evidence>
<keyword evidence="9" id="KW-1133">Transmembrane helix</keyword>
<evidence type="ECO:0000256" key="7">
    <source>
        <dbReference type="ARBA" id="ARBA00023180"/>
    </source>
</evidence>
<keyword evidence="9" id="KW-0812">Transmembrane</keyword>
<organism evidence="12 13">
    <name type="scientific">Canavalia gladiata</name>
    <name type="common">Sword bean</name>
    <name type="synonym">Dolichos gladiatus</name>
    <dbReference type="NCBI Taxonomy" id="3824"/>
    <lineage>
        <taxon>Eukaryota</taxon>
        <taxon>Viridiplantae</taxon>
        <taxon>Streptophyta</taxon>
        <taxon>Embryophyta</taxon>
        <taxon>Tracheophyta</taxon>
        <taxon>Spermatophyta</taxon>
        <taxon>Magnoliopsida</taxon>
        <taxon>eudicotyledons</taxon>
        <taxon>Gunneridae</taxon>
        <taxon>Pentapetalae</taxon>
        <taxon>rosids</taxon>
        <taxon>fabids</taxon>
        <taxon>Fabales</taxon>
        <taxon>Fabaceae</taxon>
        <taxon>Papilionoideae</taxon>
        <taxon>50 kb inversion clade</taxon>
        <taxon>NPAAA clade</taxon>
        <taxon>indigoferoid/millettioid clade</taxon>
        <taxon>Phaseoleae</taxon>
        <taxon>Canavalia</taxon>
    </lineage>
</organism>
<comment type="subcellular location">
    <subcellularLocation>
        <location evidence="1">Cell membrane</location>
        <topology evidence="1">Lipid-anchor</topology>
        <topology evidence="1">GPI-anchor</topology>
    </subcellularLocation>
</comment>
<dbReference type="Proteomes" id="UP001367508">
    <property type="component" value="Unassembled WGS sequence"/>
</dbReference>
<keyword evidence="9" id="KW-0472">Membrane</keyword>
<protein>
    <recommendedName>
        <fullName evidence="11">Bifunctional inhibitor/plant lipid transfer protein/seed storage helical domain-containing protein</fullName>
    </recommendedName>
</protein>
<proteinExistence type="inferred from homology"/>
<evidence type="ECO:0000256" key="2">
    <source>
        <dbReference type="ARBA" id="ARBA00009748"/>
    </source>
</evidence>
<keyword evidence="13" id="KW-1185">Reference proteome</keyword>
<dbReference type="SUPFAM" id="SSF47699">
    <property type="entry name" value="Bifunctional inhibitor/lipid-transfer protein/seed storage 2S albumin"/>
    <property type="match status" value="1"/>
</dbReference>
<feature type="transmembrane region" description="Helical" evidence="9">
    <location>
        <begin position="153"/>
        <end position="173"/>
    </location>
</feature>
<accession>A0AAN9PY47</accession>
<dbReference type="PANTHER" id="PTHR33044">
    <property type="entry name" value="BIFUNCTIONAL INHIBITOR/LIPID-TRANSFER PROTEIN/SEED STORAGE 2S ALBUMIN SUPERFAMILY PROTEIN-RELATED"/>
    <property type="match status" value="1"/>
</dbReference>
<keyword evidence="7" id="KW-0325">Glycoprotein</keyword>
<feature type="chain" id="PRO_5042975013" description="Bifunctional inhibitor/plant lipid transfer protein/seed storage helical domain-containing protein" evidence="10">
    <location>
        <begin position="25"/>
        <end position="174"/>
    </location>
</feature>
<keyword evidence="8" id="KW-0449">Lipoprotein</keyword>
<dbReference type="GO" id="GO:0005886">
    <property type="term" value="C:plasma membrane"/>
    <property type="evidence" value="ECO:0007669"/>
    <property type="project" value="UniProtKB-SubCell"/>
</dbReference>
<keyword evidence="6" id="KW-1015">Disulfide bond</keyword>
<keyword evidence="4" id="KW-0336">GPI-anchor</keyword>
<dbReference type="Gene3D" id="1.10.110.10">
    <property type="entry name" value="Plant lipid-transfer and hydrophobic proteins"/>
    <property type="match status" value="1"/>
</dbReference>
<evidence type="ECO:0000256" key="5">
    <source>
        <dbReference type="ARBA" id="ARBA00022729"/>
    </source>
</evidence>
<dbReference type="AlphaFoldDB" id="A0AAN9PY47"/>
<dbReference type="GO" id="GO:0098552">
    <property type="term" value="C:side of membrane"/>
    <property type="evidence" value="ECO:0007669"/>
    <property type="project" value="UniProtKB-KW"/>
</dbReference>
<dbReference type="InterPro" id="IPR016140">
    <property type="entry name" value="Bifunc_inhib/LTP/seed_store"/>
</dbReference>
<keyword evidence="3" id="KW-1003">Cell membrane</keyword>
<dbReference type="EMBL" id="JAYMYQ010000008">
    <property type="protein sequence ID" value="KAK7314657.1"/>
    <property type="molecule type" value="Genomic_DNA"/>
</dbReference>
<name>A0AAN9PY47_CANGL</name>
<comment type="similarity">
    <text evidence="2">Belongs to the plant LTP family.</text>
</comment>
<dbReference type="Pfam" id="PF14368">
    <property type="entry name" value="LTP_2"/>
    <property type="match status" value="1"/>
</dbReference>
<evidence type="ECO:0000256" key="1">
    <source>
        <dbReference type="ARBA" id="ARBA00004609"/>
    </source>
</evidence>
<dbReference type="InterPro" id="IPR043325">
    <property type="entry name" value="LTSS"/>
</dbReference>
<feature type="domain" description="Bifunctional inhibitor/plant lipid transfer protein/seed storage helical" evidence="11">
    <location>
        <begin position="44"/>
        <end position="120"/>
    </location>
</feature>
<reference evidence="12 13" key="1">
    <citation type="submission" date="2024-01" db="EMBL/GenBank/DDBJ databases">
        <title>The genomes of 5 underutilized Papilionoideae crops provide insights into root nodulation and disease resistanc.</title>
        <authorList>
            <person name="Jiang F."/>
        </authorList>
    </citation>
    <scope>NUCLEOTIDE SEQUENCE [LARGE SCALE GENOMIC DNA]</scope>
    <source>
        <strain evidence="12">LVBAO_FW01</strain>
        <tissue evidence="12">Leaves</tissue>
    </source>
</reference>
<keyword evidence="5 10" id="KW-0732">Signal</keyword>
<evidence type="ECO:0000256" key="10">
    <source>
        <dbReference type="SAM" id="SignalP"/>
    </source>
</evidence>
<feature type="signal peptide" evidence="10">
    <location>
        <begin position="1"/>
        <end position="24"/>
    </location>
</feature>
<comment type="caution">
    <text evidence="12">The sequence shown here is derived from an EMBL/GenBank/DDBJ whole genome shotgun (WGS) entry which is preliminary data.</text>
</comment>
<dbReference type="InterPro" id="IPR036312">
    <property type="entry name" value="Bifun_inhib/LTP/seed_sf"/>
</dbReference>
<dbReference type="CDD" id="cd00010">
    <property type="entry name" value="AAI_LTSS"/>
    <property type="match status" value="1"/>
</dbReference>
<sequence length="174" mass="18876">MMASKVLLSFFLIMFSSYLQVGFCDNSSPLDQLLPGLGQSKVLQKAQCMEKLLPCQLYLKSPNNPPQTCCGPLEEIHDNEPDCLCSFFIDPQALQSFNVAKEDFMKLPEACGLKIDVSQCKTGTNEIAYGLGGQTDPAKDNNSASSTKIITPYGIIFGVPGFVALLTAAVFSVY</sequence>
<evidence type="ECO:0000256" key="3">
    <source>
        <dbReference type="ARBA" id="ARBA00022475"/>
    </source>
</evidence>
<evidence type="ECO:0000259" key="11">
    <source>
        <dbReference type="Pfam" id="PF14368"/>
    </source>
</evidence>
<evidence type="ECO:0000256" key="4">
    <source>
        <dbReference type="ARBA" id="ARBA00022622"/>
    </source>
</evidence>
<evidence type="ECO:0000256" key="6">
    <source>
        <dbReference type="ARBA" id="ARBA00023157"/>
    </source>
</evidence>